<name>A0ABU1N0D2_9CAUL</name>
<feature type="domain" description="Putative Flp pilus-assembly TadG-like N-terminal" evidence="1">
    <location>
        <begin position="3"/>
        <end position="40"/>
    </location>
</feature>
<dbReference type="Pfam" id="PF13400">
    <property type="entry name" value="Tad"/>
    <property type="match status" value="1"/>
</dbReference>
<dbReference type="InterPro" id="IPR028087">
    <property type="entry name" value="Tad_N"/>
</dbReference>
<protein>
    <submittedName>
        <fullName evidence="2">Membrane protein</fullName>
    </submittedName>
</protein>
<sequence>MSLTLILALAALAVDMGWVYLQSRRLQGVADLAAITAANDIGRAQVAAQATVTANGDGWRTPPQTTVTLGRYTGDAAVPVKARFQATAQDPDAVKVSVASEAELFFGAALLGRPSVPIRREATAARADLASFSIGSRLASLKGGLANALLGDLTGSQVNLSVMDYDALAQADVSLFSYLDAVSTRLDLKGPTYDQVLQADLTTGKALQALADTLSASGESQAASATRTLALAAGDRTPAHLDALASLGPYGGQDHVSGGSAATVALSAMDLAQALLQAGAGDRQLKLDLGATVPGLADTDVWLAIGEPMNNAPYMTVTQDKTVVVRTSQARIYVDAKLLGSGLLGGLAQVHLPVLVELASGEARLKEIDCGRKAATLEVKPSIGSLKIGDIDLAALDDFKRPLTVNRAKLVKAPLFGVSGKSDVALGGASWQAVSFTAAEVKTGAVKTVKTNDTLAAASASLLTNLDLDVDFVSLIHLGLGEAAILAALKPQLEAATTPLDGVITSLTELLGLGVGEADVRVNGLRCGVAALVA</sequence>
<gene>
    <name evidence="2" type="ORF">J2800_002644</name>
</gene>
<evidence type="ECO:0000313" key="3">
    <source>
        <dbReference type="Proteomes" id="UP001262754"/>
    </source>
</evidence>
<keyword evidence="3" id="KW-1185">Reference proteome</keyword>
<organism evidence="2 3">
    <name type="scientific">Caulobacter rhizosphaerae</name>
    <dbReference type="NCBI Taxonomy" id="2010972"/>
    <lineage>
        <taxon>Bacteria</taxon>
        <taxon>Pseudomonadati</taxon>
        <taxon>Pseudomonadota</taxon>
        <taxon>Alphaproteobacteria</taxon>
        <taxon>Caulobacterales</taxon>
        <taxon>Caulobacteraceae</taxon>
        <taxon>Caulobacter</taxon>
    </lineage>
</organism>
<dbReference type="Proteomes" id="UP001262754">
    <property type="component" value="Unassembled WGS sequence"/>
</dbReference>
<dbReference type="EMBL" id="JAVDRL010000007">
    <property type="protein sequence ID" value="MDR6531891.1"/>
    <property type="molecule type" value="Genomic_DNA"/>
</dbReference>
<evidence type="ECO:0000259" key="1">
    <source>
        <dbReference type="Pfam" id="PF13400"/>
    </source>
</evidence>
<accession>A0ABU1N0D2</accession>
<proteinExistence type="predicted"/>
<reference evidence="2 3" key="1">
    <citation type="submission" date="2023-07" db="EMBL/GenBank/DDBJ databases">
        <title>Sorghum-associated microbial communities from plants grown in Nebraska, USA.</title>
        <authorList>
            <person name="Schachtman D."/>
        </authorList>
    </citation>
    <scope>NUCLEOTIDE SEQUENCE [LARGE SCALE GENOMIC DNA]</scope>
    <source>
        <strain evidence="2 3">DS2154</strain>
    </source>
</reference>
<comment type="caution">
    <text evidence="2">The sequence shown here is derived from an EMBL/GenBank/DDBJ whole genome shotgun (WGS) entry which is preliminary data.</text>
</comment>
<evidence type="ECO:0000313" key="2">
    <source>
        <dbReference type="EMBL" id="MDR6531891.1"/>
    </source>
</evidence>